<evidence type="ECO:0000313" key="5">
    <source>
        <dbReference type="EMBL" id="KAL3739001.1"/>
    </source>
</evidence>
<feature type="transmembrane region" description="Helical" evidence="3">
    <location>
        <begin position="388"/>
        <end position="408"/>
    </location>
</feature>
<feature type="region of interest" description="Disordered" evidence="2">
    <location>
        <begin position="248"/>
        <end position="281"/>
    </location>
</feature>
<dbReference type="Pfam" id="PF13962">
    <property type="entry name" value="PGG"/>
    <property type="match status" value="1"/>
</dbReference>
<dbReference type="Gene3D" id="1.25.40.20">
    <property type="entry name" value="Ankyrin repeat-containing domain"/>
    <property type="match status" value="1"/>
</dbReference>
<name>A0ABD3KPC5_EUCGL</name>
<proteinExistence type="predicted"/>
<keyword evidence="3" id="KW-0812">Transmembrane</keyword>
<dbReference type="InterPro" id="IPR002110">
    <property type="entry name" value="Ankyrin_rpt"/>
</dbReference>
<keyword evidence="6" id="KW-1185">Reference proteome</keyword>
<keyword evidence="1" id="KW-0040">ANK repeat</keyword>
<gene>
    <name evidence="5" type="ORF">ACJRO7_020402</name>
</gene>
<keyword evidence="3" id="KW-1133">Transmembrane helix</keyword>
<dbReference type="PROSITE" id="PS50088">
    <property type="entry name" value="ANK_REPEAT"/>
    <property type="match status" value="3"/>
</dbReference>
<feature type="repeat" description="ANK" evidence="1">
    <location>
        <begin position="104"/>
        <end position="126"/>
    </location>
</feature>
<reference evidence="5 6" key="1">
    <citation type="submission" date="2024-11" db="EMBL/GenBank/DDBJ databases">
        <title>Chromosome-level genome assembly of Eucalyptus globulus Labill. provides insights into its genome evolution.</title>
        <authorList>
            <person name="Li X."/>
        </authorList>
    </citation>
    <scope>NUCLEOTIDE SEQUENCE [LARGE SCALE GENOMIC DNA]</scope>
    <source>
        <strain evidence="5">CL2024</strain>
        <tissue evidence="5">Fresh tender leaves</tissue>
    </source>
</reference>
<dbReference type="PANTHER" id="PTHR24128">
    <property type="entry name" value="HOMEOBOX PROTEIN WARIAI"/>
    <property type="match status" value="1"/>
</dbReference>
<dbReference type="PROSITE" id="PS50297">
    <property type="entry name" value="ANK_REP_REGION"/>
    <property type="match status" value="3"/>
</dbReference>
<dbReference type="SMART" id="SM00248">
    <property type="entry name" value="ANK"/>
    <property type="match status" value="5"/>
</dbReference>
<feature type="repeat" description="ANK" evidence="1">
    <location>
        <begin position="36"/>
        <end position="59"/>
    </location>
</feature>
<dbReference type="InterPro" id="IPR036770">
    <property type="entry name" value="Ankyrin_rpt-contain_sf"/>
</dbReference>
<evidence type="ECO:0000256" key="1">
    <source>
        <dbReference type="PROSITE-ProRule" id="PRU00023"/>
    </source>
</evidence>
<dbReference type="SUPFAM" id="SSF48403">
    <property type="entry name" value="Ankyrin repeat"/>
    <property type="match status" value="1"/>
</dbReference>
<feature type="repeat" description="ANK" evidence="1">
    <location>
        <begin position="70"/>
        <end position="97"/>
    </location>
</feature>
<evidence type="ECO:0000313" key="6">
    <source>
        <dbReference type="Proteomes" id="UP001634007"/>
    </source>
</evidence>
<dbReference type="EMBL" id="JBJKBG010000005">
    <property type="protein sequence ID" value="KAL3739001.1"/>
    <property type="molecule type" value="Genomic_DNA"/>
</dbReference>
<feature type="domain" description="PGG" evidence="4">
    <location>
        <begin position="282"/>
        <end position="365"/>
    </location>
</feature>
<evidence type="ECO:0000256" key="3">
    <source>
        <dbReference type="SAM" id="Phobius"/>
    </source>
</evidence>
<dbReference type="Pfam" id="PF12796">
    <property type="entry name" value="Ank_2"/>
    <property type="match status" value="2"/>
</dbReference>
<feature type="transmembrane region" description="Helical" evidence="3">
    <location>
        <begin position="323"/>
        <end position="347"/>
    </location>
</feature>
<keyword evidence="3" id="KW-0472">Membrane</keyword>
<dbReference type="AlphaFoldDB" id="A0ABD3KPC5"/>
<dbReference type="InterPro" id="IPR026961">
    <property type="entry name" value="PGG_dom"/>
</dbReference>
<protein>
    <recommendedName>
        <fullName evidence="4">PGG domain-containing protein</fullName>
    </recommendedName>
</protein>
<accession>A0ABD3KPC5</accession>
<evidence type="ECO:0000259" key="4">
    <source>
        <dbReference type="Pfam" id="PF13962"/>
    </source>
</evidence>
<dbReference type="PANTHER" id="PTHR24128:SF61">
    <property type="entry name" value="ANKYRIN REPEAT-CONTAINING PROTEIN BDA1-LIKE"/>
    <property type="match status" value="1"/>
</dbReference>
<organism evidence="5 6">
    <name type="scientific">Eucalyptus globulus</name>
    <name type="common">Tasmanian blue gum</name>
    <dbReference type="NCBI Taxonomy" id="34317"/>
    <lineage>
        <taxon>Eukaryota</taxon>
        <taxon>Viridiplantae</taxon>
        <taxon>Streptophyta</taxon>
        <taxon>Embryophyta</taxon>
        <taxon>Tracheophyta</taxon>
        <taxon>Spermatophyta</taxon>
        <taxon>Magnoliopsida</taxon>
        <taxon>eudicotyledons</taxon>
        <taxon>Gunneridae</taxon>
        <taxon>Pentapetalae</taxon>
        <taxon>rosids</taxon>
        <taxon>malvids</taxon>
        <taxon>Myrtales</taxon>
        <taxon>Myrtaceae</taxon>
        <taxon>Myrtoideae</taxon>
        <taxon>Eucalypteae</taxon>
        <taxon>Eucalyptus</taxon>
    </lineage>
</organism>
<evidence type="ECO:0000256" key="2">
    <source>
        <dbReference type="SAM" id="MobiDB-lite"/>
    </source>
</evidence>
<comment type="caution">
    <text evidence="5">The sequence shown here is derived from an EMBL/GenBank/DDBJ whole genome shotgun (WGS) entry which is preliminary data.</text>
</comment>
<dbReference type="Proteomes" id="UP001634007">
    <property type="component" value="Unassembled WGS sequence"/>
</dbReference>
<sequence>MERRLLEAARKGNVDELKDLVSSNELILKEMALEAAGHTLLHVACVAGHLDVVQELLKHMPKLAKKVNAGGFSPLHIAAAQGEVEIARELLRVGEDLCFVKGRERRIPLHYAVVNGELNVMKVLLSASPESVEETTAREETVLHLAVKNNRFDAVVVLVEHLKQHKKEQVIKRQDNKGNTVLHVAAAIQNFEAIRDRRREYLEPLDVSSRSDQEIREILAQAGAKHGQSNLPSSEIVLVIGDQDNNERATSYQSVRKPAVENDQPPSLPPKDSTQGQNPLGDKPNDLLVVAVLIVTATFQAVIQPPNLKKVKTHTKNGFLAAYLSFEATTFCKISLYFASLPMIIGLTEDLPSKYPLKLSTFSMVGTYLSCMYNVPARSLQDENYSPLGTALIGTLGFLIPVAILYIYRKKERKRR</sequence>